<evidence type="ECO:0000256" key="3">
    <source>
        <dbReference type="ARBA" id="ARBA00019789"/>
    </source>
</evidence>
<feature type="region of interest" description="Disordered" evidence="7">
    <location>
        <begin position="1170"/>
        <end position="1195"/>
    </location>
</feature>
<evidence type="ECO:0000259" key="10">
    <source>
        <dbReference type="Pfam" id="PF25785"/>
    </source>
</evidence>
<feature type="compositionally biased region" description="Polar residues" evidence="7">
    <location>
        <begin position="2053"/>
        <end position="2082"/>
    </location>
</feature>
<dbReference type="Proteomes" id="UP001059596">
    <property type="component" value="Unassembled WGS sequence"/>
</dbReference>
<dbReference type="Pfam" id="PF07926">
    <property type="entry name" value="TPR_MLP1_2"/>
    <property type="match status" value="1"/>
</dbReference>
<dbReference type="Pfam" id="PF25481">
    <property type="entry name" value="Nucleoprot-TPR"/>
    <property type="match status" value="1"/>
</dbReference>
<dbReference type="InterPro" id="IPR012929">
    <property type="entry name" value="Nucleoprot-TPR/MLP1-2_dom"/>
</dbReference>
<feature type="compositionally biased region" description="Polar residues" evidence="7">
    <location>
        <begin position="1879"/>
        <end position="1891"/>
    </location>
</feature>
<evidence type="ECO:0000256" key="1">
    <source>
        <dbReference type="ARBA" id="ARBA00004123"/>
    </source>
</evidence>
<feature type="coiled-coil region" evidence="6">
    <location>
        <begin position="317"/>
        <end position="362"/>
    </location>
</feature>
<dbReference type="Pfam" id="PF25785">
    <property type="entry name" value="TPR"/>
    <property type="match status" value="1"/>
</dbReference>
<feature type="compositionally biased region" description="Low complexity" evidence="7">
    <location>
        <begin position="1752"/>
        <end position="1761"/>
    </location>
</feature>
<dbReference type="GO" id="GO:0006406">
    <property type="term" value="P:mRNA export from nucleus"/>
    <property type="evidence" value="ECO:0007669"/>
    <property type="project" value="TreeGrafter"/>
</dbReference>
<dbReference type="GO" id="GO:0005643">
    <property type="term" value="C:nuclear pore"/>
    <property type="evidence" value="ECO:0007669"/>
    <property type="project" value="UniProtKB-ARBA"/>
</dbReference>
<feature type="coiled-coil region" evidence="6">
    <location>
        <begin position="1427"/>
        <end position="1533"/>
    </location>
</feature>
<feature type="region of interest" description="Disordered" evidence="7">
    <location>
        <begin position="1738"/>
        <end position="1768"/>
    </location>
</feature>
<feature type="compositionally biased region" description="Low complexity" evidence="7">
    <location>
        <begin position="2041"/>
        <end position="2052"/>
    </location>
</feature>
<comment type="similarity">
    <text evidence="2">Belongs to the TPR family.</text>
</comment>
<dbReference type="GO" id="GO:0017056">
    <property type="term" value="F:structural constituent of nuclear pore"/>
    <property type="evidence" value="ECO:0007669"/>
    <property type="project" value="TreeGrafter"/>
</dbReference>
<reference evidence="11" key="1">
    <citation type="journal article" date="2023" name="Genome Biol. Evol.">
        <title>Long-read-based Genome Assembly of Drosophila gunungcola Reveals Fewer Chemosensory Genes in Flower-breeding Species.</title>
        <authorList>
            <person name="Negi A."/>
            <person name="Liao B.Y."/>
            <person name="Yeh S.D."/>
        </authorList>
    </citation>
    <scope>NUCLEOTIDE SEQUENCE</scope>
    <source>
        <strain evidence="11">Sukarami</strain>
    </source>
</reference>
<feature type="coiled-coil region" evidence="6">
    <location>
        <begin position="402"/>
        <end position="492"/>
    </location>
</feature>
<feature type="coiled-coil region" evidence="6">
    <location>
        <begin position="551"/>
        <end position="594"/>
    </location>
</feature>
<evidence type="ECO:0000259" key="9">
    <source>
        <dbReference type="Pfam" id="PF25481"/>
    </source>
</evidence>
<dbReference type="PANTHER" id="PTHR18898:SF2">
    <property type="entry name" value="NUCLEOPROTEIN TPR"/>
    <property type="match status" value="1"/>
</dbReference>
<feature type="compositionally biased region" description="Polar residues" evidence="7">
    <location>
        <begin position="1656"/>
        <end position="1666"/>
    </location>
</feature>
<feature type="compositionally biased region" description="Polar residues" evidence="7">
    <location>
        <begin position="2099"/>
        <end position="2113"/>
    </location>
</feature>
<comment type="caution">
    <text evidence="11">The sequence shown here is derived from an EMBL/GenBank/DDBJ whole genome shotgun (WGS) entry which is preliminary data.</text>
</comment>
<feature type="region of interest" description="Disordered" evidence="7">
    <location>
        <begin position="1620"/>
        <end position="1676"/>
    </location>
</feature>
<organism evidence="11 12">
    <name type="scientific">Drosophila gunungcola</name>
    <name type="common">fruit fly</name>
    <dbReference type="NCBI Taxonomy" id="103775"/>
    <lineage>
        <taxon>Eukaryota</taxon>
        <taxon>Metazoa</taxon>
        <taxon>Ecdysozoa</taxon>
        <taxon>Arthropoda</taxon>
        <taxon>Hexapoda</taxon>
        <taxon>Insecta</taxon>
        <taxon>Pterygota</taxon>
        <taxon>Neoptera</taxon>
        <taxon>Endopterygota</taxon>
        <taxon>Diptera</taxon>
        <taxon>Brachycera</taxon>
        <taxon>Muscomorpha</taxon>
        <taxon>Ephydroidea</taxon>
        <taxon>Drosophilidae</taxon>
        <taxon>Drosophila</taxon>
        <taxon>Sophophora</taxon>
    </lineage>
</organism>
<feature type="compositionally biased region" description="Polar residues" evidence="7">
    <location>
        <begin position="2306"/>
        <end position="2322"/>
    </location>
</feature>
<evidence type="ECO:0000256" key="5">
    <source>
        <dbReference type="ARBA" id="ARBA00023242"/>
    </source>
</evidence>
<feature type="compositionally biased region" description="Polar residues" evidence="7">
    <location>
        <begin position="2030"/>
        <end position="2040"/>
    </location>
</feature>
<protein>
    <recommendedName>
        <fullName evidence="3">Nucleoprotein TPR</fullName>
    </recommendedName>
</protein>
<feature type="compositionally biased region" description="Basic residues" evidence="7">
    <location>
        <begin position="2329"/>
        <end position="2341"/>
    </location>
</feature>
<feature type="compositionally biased region" description="Polar residues" evidence="7">
    <location>
        <begin position="1738"/>
        <end position="1747"/>
    </location>
</feature>
<evidence type="ECO:0000256" key="2">
    <source>
        <dbReference type="ARBA" id="ARBA00005274"/>
    </source>
</evidence>
<accession>A0A9P9YP52</accession>
<gene>
    <name evidence="11" type="ORF">M5D96_007474</name>
</gene>
<evidence type="ECO:0000256" key="4">
    <source>
        <dbReference type="ARBA" id="ARBA00023054"/>
    </source>
</evidence>
<feature type="domain" description="NUA/TPR/MLP1-2-like" evidence="10">
    <location>
        <begin position="468"/>
        <end position="560"/>
    </location>
</feature>
<dbReference type="GO" id="GO:0034399">
    <property type="term" value="C:nuclear periphery"/>
    <property type="evidence" value="ECO:0007669"/>
    <property type="project" value="UniProtKB-ARBA"/>
</dbReference>
<feature type="compositionally biased region" description="Low complexity" evidence="7">
    <location>
        <begin position="1827"/>
        <end position="1878"/>
    </location>
</feature>
<feature type="compositionally biased region" description="Polar residues" evidence="7">
    <location>
        <begin position="2201"/>
        <end position="2226"/>
    </location>
</feature>
<feature type="compositionally biased region" description="Acidic residues" evidence="7">
    <location>
        <begin position="1954"/>
        <end position="2025"/>
    </location>
</feature>
<feature type="coiled-coil region" evidence="6">
    <location>
        <begin position="1101"/>
        <end position="1135"/>
    </location>
</feature>
<dbReference type="PANTHER" id="PTHR18898">
    <property type="entry name" value="NUCLEOPROTEIN TPR-RELATED"/>
    <property type="match status" value="1"/>
</dbReference>
<feature type="coiled-coil region" evidence="6">
    <location>
        <begin position="722"/>
        <end position="798"/>
    </location>
</feature>
<feature type="region of interest" description="Disordered" evidence="7">
    <location>
        <begin position="1821"/>
        <end position="2364"/>
    </location>
</feature>
<dbReference type="InterPro" id="IPR057974">
    <property type="entry name" value="NUA/TPR/MLP1-2-like_dom"/>
</dbReference>
<keyword evidence="12" id="KW-1185">Reference proteome</keyword>
<feature type="compositionally biased region" description="Low complexity" evidence="7">
    <location>
        <begin position="2156"/>
        <end position="2165"/>
    </location>
</feature>
<feature type="coiled-coil region" evidence="6">
    <location>
        <begin position="985"/>
        <end position="1058"/>
    </location>
</feature>
<feature type="coiled-coil region" evidence="6">
    <location>
        <begin position="831"/>
        <end position="959"/>
    </location>
</feature>
<dbReference type="InterPro" id="IPR057577">
    <property type="entry name" value="Nucleoprot-TPR/MLP1_dom"/>
</dbReference>
<dbReference type="EMBL" id="JAMKOV010000005">
    <property type="protein sequence ID" value="KAI8040049.1"/>
    <property type="molecule type" value="Genomic_DNA"/>
</dbReference>
<feature type="domain" description="Nucleoprotein TPR/MPL1" evidence="9">
    <location>
        <begin position="167"/>
        <end position="246"/>
    </location>
</feature>
<feature type="compositionally biased region" description="Low complexity" evidence="7">
    <location>
        <begin position="2084"/>
        <end position="2093"/>
    </location>
</feature>
<feature type="compositionally biased region" description="Polar residues" evidence="7">
    <location>
        <begin position="1170"/>
        <end position="1190"/>
    </location>
</feature>
<keyword evidence="5" id="KW-0539">Nucleus</keyword>
<feature type="region of interest" description="Disordered" evidence="7">
    <location>
        <begin position="1694"/>
        <end position="1725"/>
    </location>
</feature>
<proteinExistence type="inferred from homology"/>
<evidence type="ECO:0000313" key="12">
    <source>
        <dbReference type="Proteomes" id="UP001059596"/>
    </source>
</evidence>
<dbReference type="GO" id="GO:1901673">
    <property type="term" value="P:regulation of mitotic spindle assembly"/>
    <property type="evidence" value="ECO:0007669"/>
    <property type="project" value="TreeGrafter"/>
</dbReference>
<dbReference type="GO" id="GO:0006606">
    <property type="term" value="P:protein import into nucleus"/>
    <property type="evidence" value="ECO:0007669"/>
    <property type="project" value="InterPro"/>
</dbReference>
<feature type="domain" description="Nucleoprotein TPR/MLP1-2" evidence="8">
    <location>
        <begin position="1030"/>
        <end position="1157"/>
    </location>
</feature>
<comment type="subcellular location">
    <subcellularLocation>
        <location evidence="1">Nucleus</location>
    </subcellularLocation>
</comment>
<feature type="coiled-coil region" evidence="6">
    <location>
        <begin position="1283"/>
        <end position="1398"/>
    </location>
</feature>
<evidence type="ECO:0000256" key="6">
    <source>
        <dbReference type="SAM" id="Coils"/>
    </source>
</evidence>
<evidence type="ECO:0000256" key="7">
    <source>
        <dbReference type="SAM" id="MobiDB-lite"/>
    </source>
</evidence>
<sequence>MDLSGPQTLDQILQPDELKLVPEDVQKKLSAYIKNFSDEYCKERAAANRLAEAEQKSEDLENKMEDYLAKFNNFELNVNELRTQLDQVSAERAHLVETVKGWEQNVALLRKERTAAVEELDLQKKVIEHKQAEVERLKLDLETYKQQLSAAIAAKCEIIARVDEIQSKEAALDYRENRMETERKMLQQENHLLNADLNRKNSELQNIRREHTLKTMHLESRLKETTDALGLVQRQYAQASTTIEEMNRKLEAQNDVTYKQNQATEEYVEMLKKELDAKEKLFHIFKSTEADYLNQREELLQGIADVKRMLFESGELNEKLEAEMAALKQTHVTELEEQNKRIEDLQRQLVCANDLLKEAQESTLESAICKLAPTAAVASRLMRTDLSLTELYSMYAKNSEELELRNRENEQLRLQVKSIIDELNENAPQFEKQNSELQKLKNYHIQLLQEHDELAEKKISLEHELERTACNLTHCQKENKKLKQTHSDLSRQVCMLLDELNCLRAGVASVRRKPQSEPTSSDGAIDTLVTFGSIQELVDRNTQLLAVSRDLAEALEANEKHNDKIMLEQSEKQVKKLNERFAEMEEIVAQKNNTITTLLSKCDRYKKFYFAAQKKLGQKTVDLDDPNLQLSESVLDTSTVSNAHVEEKNALERRVRQLEQQLEEEVKKYAALKENYDYYTSEKRKNDALAQEQFDAMRKELRELTSSNCKMMNATEFQKEQIKMLHTNIETYKQQVSTLEERTKSYEKTIVKHEQTVLMLKDEVMDAHRKQAAADSEAHSLRQESRILKDTAARLQIEKETYHREQQSQSLLLNSLEFIKTNLERSEMEGRQRLEQRLDDTVRELAAQRRHFQEEEEKFRESINEFKRQAETATKLKEEERQQAEKWQAELTAVREELAQKVTQVNELSKKLQDSLTPSMNDNPISAANKRAREFELKLEQALVEIASLTKELANAREHGEQFYKMSQSAESEIKRLHDLHSELVAKQEEQIKALHSSEAELKTRITDLEAEAMLTNVTEQNKTVNQSGQLKTAQEELKSVLEKLTEANRTIRTLRAENTTLAESLSAVEVKYANGMVQHSADIQELTRFKAEFYKVNDELNQLKSGRESLQAAYDELLRSNAEAQKLLDNEKEQSEQRVADLHALNASLHDQIEALATKLTVLASQGQNPNASLNESSVDADHSLNSSGLAGGEEGRNNEQLLKIIKFVRKEKDLFAAKLDILKAENARLVSEHTLQQKKLDELNGFLNQERAKNQTNMLSTHKHEEVLRKIETLDAITDSNRILREERNALSLSVAELTNRIKSVEKELFPLQCSNKELASKVEEINGENTTLRTEAIKWRQRANALVEKSNRNPEEFKRLQAEREHLAKLLTAEKEQSKKQADELALLKQRLDTEIPSLNKHLQLLDEARKKQADESTNLKQSNTRHTQDIMELKNRLLQKEEELLKANEELETKDKAMADKDTKELQLRKLAKRYKDYYMGLQAQTGGAETIAELEKVRAELEEVNGQLRALKEEQEKLAKENEELKKRPEPETDVTAVRQEYKAKLDKLVVDLTVARTDLANQETTFAGTKSSYDETIARLEKELQDHIAANKDINQRLTRENESLHMRINQLTRQLGSQQSTKPSTSSVAEKGNISESSPRTANVKPMSGSATVQQSATVTPWRGGETPLASIRPISVQNSRTAAILPTSQQPPAGSSASTSSSSSSSSTSTTSAAASGGSSAVAQTALVPPQQQVHTTGSGALESMASSSPTSSHTDYMPSTSSASVAVAAIPPMGATSAAESSQEAESIQHPQQNDSQLFVGGAQQQVVALVSPRVEGSSSSSSSTSAPNATAPSVQDGGSQSQLPSTSGSSSSSSTVVSSHSRHTPSSSNVTTTQAGCSSQGIKRPRDVEGDSSTTNEEGGPEKMPKMTKRLRGGPMHSGELSAGHIGDSGMDVDQMPTSSQRDQEDDIQVVDSDDEEDVLADADDGPIDGGEAEQEGYEDSYEQDNEMDDNEGADDDNDIAVDAQDNNEVDIEEVPEQHMQAQEESQSLDSQAVATASASAQENNQSQAITSGSGESSNPVTLPQAEVSNWKQAAASTSSAAARRNESSVEIVSSPQVSNFSEQPAARLESAEVDGTAEVAEGAPHEGAGPSNEGAATASSPQIQGEAGESSGSGDANKAADESELAGGAENASEADEAFAEETLAAGQGEDSQPLGNDNPNVGTSQSEMSHNQANLAEGNPTEDSEGADGVSSEGEKQAVGVEEEGREAEATSPSENTRFRTLRSAVPTRRGGRSIMRGGSPNNQNRPQRIVWQRETSPGNMQREQGNMPPNSNRFAQRARSRRPIRRPVAKQLQQRRTIPLGRGVRLPRRRK</sequence>
<feature type="compositionally biased region" description="Polar residues" evidence="7">
    <location>
        <begin position="1620"/>
        <end position="1648"/>
    </location>
</feature>
<keyword evidence="4 6" id="KW-0175">Coiled coil</keyword>
<feature type="coiled-coil region" evidence="6">
    <location>
        <begin position="43"/>
        <end position="281"/>
    </location>
</feature>
<name>A0A9P9YP52_9MUSC</name>
<evidence type="ECO:0000313" key="11">
    <source>
        <dbReference type="EMBL" id="KAI8040049.1"/>
    </source>
</evidence>
<feature type="coiled-coil region" evidence="6">
    <location>
        <begin position="641"/>
        <end position="675"/>
    </location>
</feature>
<evidence type="ECO:0000259" key="8">
    <source>
        <dbReference type="Pfam" id="PF07926"/>
    </source>
</evidence>